<dbReference type="SUPFAM" id="SSF81383">
    <property type="entry name" value="F-box domain"/>
    <property type="match status" value="2"/>
</dbReference>
<evidence type="ECO:0000259" key="2">
    <source>
        <dbReference type="PROSITE" id="PS50181"/>
    </source>
</evidence>
<sequence>MPSWRSCGASRRWRNVINSRAPAWRGHAKTLAFVYHRPGPATAAYAIDGLEEDDEGCYRKLWDAAADPSLPAIYSRLRMIGSCNGLLCLYDEGVTGDIALLNPVTGETLDVGWPPGRVVSDGQATYWINHGGGDRLMSFDLTDERVATITSLPVAAKNLNAGCLRKARGRLCVGNRIHHDYQNNTEIDEMWFLERDGCESLERWYCRFYLTTRLCMEVQQVVGPHFTQGEHILAHRHGSLYVHRCMSSATRPQCSVAQMHEHWPYHEPMFTCGHASNIRAFSYIETTEPLNVYQCNGGSKIGSVVNNDEEMATGKTTSLGQMLTSMFNDLPSPHPKRQVARRRKRRTNRIGHIPSDAVVEILVRLPPSSRRRCRLVCRHWRDLVDDRTPEMRSRAKALVLVHAVAHVFDDLPEGRRRQLLPNCRGVDIVGTCNGLVFLCEWSRGFALLAWPHFAHGEHVLTTSTHCSIRGFLYAHRLSDDGRRRLQCSAVRINERRPGKVVGSFGACYRRDLRTFAYVETTEPVSVASRRFRLVCRQWRDAIDERRAGRRRSAAPRRSSSLMMIGIYLFDDLTRGISREVLHDCQNSRTQASPSARIVRLGQPGHRRDATLDIPPPPCPAPGVYPGYIARDHSKFSFDRSATCRRRRRGGTRSCTSPSRVFDVVRVFMLGDDASWRDVAVNGAGSSRRGGCGVASVDGVIYWIANVRHRDGHVVRPQVRARRRCQAELPARSVMPTEDDGDGDGDDNGWDMPSDPLGEILRRLPPLDRRRSRIVCRQWRDAVDSRAPARPGPAKTLVVAHGAGYVFDDVPGGSSREIPSPCPLADIVGTCNGLLCVVGTGAGFTTGGFVLSNPVTGEALHVPLPTRIGAPWRRWEHNEYYSFAHHPTTGLYKIVPFPVDDRWTGSFDAVQVYTLGEAASWRDVPAPAGSSRRKSCGLVSVDGFTYWVAMDTEKVMSLDLKDERIAVVITLPAPASEPGRQCRLTEAHGRLAVAAIVTQPTNTKTEVWVLEGGAGGRRWIRRYSVQLHGPDRQMVWPHFAHGDHAMTASTWQYSRSHELLYVHRLSGGKGLQCREARINGKSPGKAVGKYDRRTYRNLRTFAFVETTEPLNVYSGHGCRHIGKEISAG</sequence>
<accession>A0A0D3H1N8</accession>
<dbReference type="HOGENOM" id="CLU_004545_0_0_1"/>
<evidence type="ECO:0000313" key="4">
    <source>
        <dbReference type="Proteomes" id="UP000026960"/>
    </source>
</evidence>
<dbReference type="NCBIfam" id="TIGR01640">
    <property type="entry name" value="F_box_assoc_1"/>
    <property type="match status" value="1"/>
</dbReference>
<dbReference type="STRING" id="65489.A0A0D3H1N8"/>
<evidence type="ECO:0000256" key="1">
    <source>
        <dbReference type="SAM" id="MobiDB-lite"/>
    </source>
</evidence>
<dbReference type="SMART" id="SM00256">
    <property type="entry name" value="FBOX"/>
    <property type="match status" value="2"/>
</dbReference>
<reference evidence="3" key="1">
    <citation type="journal article" date="2009" name="Rice">
        <title>De Novo Next Generation Sequencing of Plant Genomes.</title>
        <authorList>
            <person name="Rounsley S."/>
            <person name="Marri P.R."/>
            <person name="Yu Y."/>
            <person name="He R."/>
            <person name="Sisneros N."/>
            <person name="Goicoechea J.L."/>
            <person name="Lee S.J."/>
            <person name="Angelova A."/>
            <person name="Kudrna D."/>
            <person name="Luo M."/>
            <person name="Affourtit J."/>
            <person name="Desany B."/>
            <person name="Knight J."/>
            <person name="Niazi F."/>
            <person name="Egholm M."/>
            <person name="Wing R.A."/>
        </authorList>
    </citation>
    <scope>NUCLEOTIDE SEQUENCE [LARGE SCALE GENOMIC DNA]</scope>
    <source>
        <strain evidence="3">cv. IRGC 105608</strain>
    </source>
</reference>
<dbReference type="InterPro" id="IPR013187">
    <property type="entry name" value="F-box-assoc_dom_typ3"/>
</dbReference>
<dbReference type="InterPro" id="IPR036047">
    <property type="entry name" value="F-box-like_dom_sf"/>
</dbReference>
<dbReference type="InterPro" id="IPR001810">
    <property type="entry name" value="F-box_dom"/>
</dbReference>
<feature type="compositionally biased region" description="Acidic residues" evidence="1">
    <location>
        <begin position="736"/>
        <end position="748"/>
    </location>
</feature>
<dbReference type="InterPro" id="IPR017451">
    <property type="entry name" value="F-box-assoc_interact_dom"/>
</dbReference>
<dbReference type="PANTHER" id="PTHR31672:SF13">
    <property type="entry name" value="F-BOX PROTEIN CPR30-LIKE"/>
    <property type="match status" value="1"/>
</dbReference>
<dbReference type="Gene3D" id="1.20.1280.50">
    <property type="match status" value="2"/>
</dbReference>
<keyword evidence="4" id="KW-1185">Reference proteome</keyword>
<dbReference type="Pfam" id="PF00646">
    <property type="entry name" value="F-box"/>
    <property type="match status" value="2"/>
</dbReference>
<name>A0A0D3H1N8_9ORYZ</name>
<dbReference type="PROSITE" id="PS50181">
    <property type="entry name" value="FBOX"/>
    <property type="match status" value="1"/>
</dbReference>
<organism evidence="3">
    <name type="scientific">Oryza barthii</name>
    <dbReference type="NCBI Taxonomy" id="65489"/>
    <lineage>
        <taxon>Eukaryota</taxon>
        <taxon>Viridiplantae</taxon>
        <taxon>Streptophyta</taxon>
        <taxon>Embryophyta</taxon>
        <taxon>Tracheophyta</taxon>
        <taxon>Spermatophyta</taxon>
        <taxon>Magnoliopsida</taxon>
        <taxon>Liliopsida</taxon>
        <taxon>Poales</taxon>
        <taxon>Poaceae</taxon>
        <taxon>BOP clade</taxon>
        <taxon>Oryzoideae</taxon>
        <taxon>Oryzeae</taxon>
        <taxon>Oryzinae</taxon>
        <taxon>Oryza</taxon>
    </lineage>
</organism>
<evidence type="ECO:0000313" key="3">
    <source>
        <dbReference type="EnsemblPlants" id="OBART08G19060.1"/>
    </source>
</evidence>
<dbReference type="Proteomes" id="UP000026960">
    <property type="component" value="Chromosome 8"/>
</dbReference>
<protein>
    <recommendedName>
        <fullName evidence="2">F-box domain-containing protein</fullName>
    </recommendedName>
</protein>
<dbReference type="Pfam" id="PF08268">
    <property type="entry name" value="FBA_3"/>
    <property type="match status" value="1"/>
</dbReference>
<dbReference type="AlphaFoldDB" id="A0A0D3H1N8"/>
<dbReference type="PaxDb" id="65489-OBART08G19060.1"/>
<dbReference type="eggNOG" id="ENOG502STSX">
    <property type="taxonomic scope" value="Eukaryota"/>
</dbReference>
<dbReference type="PANTHER" id="PTHR31672">
    <property type="entry name" value="BNACNNG10540D PROTEIN"/>
    <property type="match status" value="1"/>
</dbReference>
<dbReference type="InterPro" id="IPR050796">
    <property type="entry name" value="SCF_F-box_component"/>
</dbReference>
<reference evidence="3" key="2">
    <citation type="submission" date="2015-03" db="UniProtKB">
        <authorList>
            <consortium name="EnsemblPlants"/>
        </authorList>
    </citation>
    <scope>IDENTIFICATION</scope>
</reference>
<dbReference type="EnsemblPlants" id="OBART08G19060.1">
    <property type="protein sequence ID" value="OBART08G19060.1"/>
    <property type="gene ID" value="OBART08G19060"/>
</dbReference>
<proteinExistence type="predicted"/>
<feature type="domain" description="F-box" evidence="2">
    <location>
        <begin position="347"/>
        <end position="394"/>
    </location>
</feature>
<dbReference type="Gramene" id="OBART08G19060.1">
    <property type="protein sequence ID" value="OBART08G19060.1"/>
    <property type="gene ID" value="OBART08G19060"/>
</dbReference>
<feature type="region of interest" description="Disordered" evidence="1">
    <location>
        <begin position="730"/>
        <end position="754"/>
    </location>
</feature>